<feature type="non-terminal residue" evidence="1">
    <location>
        <position position="175"/>
    </location>
</feature>
<evidence type="ECO:0000313" key="2">
    <source>
        <dbReference type="Proteomes" id="UP000723463"/>
    </source>
</evidence>
<sequence length="175" mass="19926">TGEVHWESIGGLADKGAPTLNLTASLKKATTETLITVVVRAVHNFLELFEKYYKDKVGELFPYLAWHYMAAALVPSDLQDLYTDVVKERPVAERDWDFVNAAVEKIINIDDVRHHVKALLFQLKIDPDEPALSFVTRVRRIIRMAKAQDMGHHLSELIFNALPTNGREMVNQEFP</sequence>
<gene>
    <name evidence="1" type="ORF">EC957_001993</name>
</gene>
<name>A0A9P6ETB2_9FUNG</name>
<comment type="caution">
    <text evidence="1">The sequence shown here is derived from an EMBL/GenBank/DDBJ whole genome shotgun (WGS) entry which is preliminary data.</text>
</comment>
<protein>
    <submittedName>
        <fullName evidence="1">Uncharacterized protein</fullName>
    </submittedName>
</protein>
<accession>A0A9P6ETB2</accession>
<keyword evidence="2" id="KW-1185">Reference proteome</keyword>
<dbReference type="Proteomes" id="UP000723463">
    <property type="component" value="Unassembled WGS sequence"/>
</dbReference>
<dbReference type="EMBL" id="JAAAXW010001392">
    <property type="protein sequence ID" value="KAF9534550.1"/>
    <property type="molecule type" value="Genomic_DNA"/>
</dbReference>
<organism evidence="1 2">
    <name type="scientific">Mortierella hygrophila</name>
    <dbReference type="NCBI Taxonomy" id="979708"/>
    <lineage>
        <taxon>Eukaryota</taxon>
        <taxon>Fungi</taxon>
        <taxon>Fungi incertae sedis</taxon>
        <taxon>Mucoromycota</taxon>
        <taxon>Mortierellomycotina</taxon>
        <taxon>Mortierellomycetes</taxon>
        <taxon>Mortierellales</taxon>
        <taxon>Mortierellaceae</taxon>
        <taxon>Mortierella</taxon>
    </lineage>
</organism>
<feature type="non-terminal residue" evidence="1">
    <location>
        <position position="1"/>
    </location>
</feature>
<reference evidence="1" key="1">
    <citation type="journal article" date="2020" name="Fungal Divers.">
        <title>Resolving the Mortierellaceae phylogeny through synthesis of multi-gene phylogenetics and phylogenomics.</title>
        <authorList>
            <person name="Vandepol N."/>
            <person name="Liber J."/>
            <person name="Desiro A."/>
            <person name="Na H."/>
            <person name="Kennedy M."/>
            <person name="Barry K."/>
            <person name="Grigoriev I.V."/>
            <person name="Miller A.N."/>
            <person name="O'Donnell K."/>
            <person name="Stajich J.E."/>
            <person name="Bonito G."/>
        </authorList>
    </citation>
    <scope>NUCLEOTIDE SEQUENCE</scope>
    <source>
        <strain evidence="1">NRRL 2591</strain>
    </source>
</reference>
<evidence type="ECO:0000313" key="1">
    <source>
        <dbReference type="EMBL" id="KAF9534550.1"/>
    </source>
</evidence>
<dbReference type="AlphaFoldDB" id="A0A9P6ETB2"/>
<proteinExistence type="predicted"/>